<dbReference type="PROSITE" id="PS50405">
    <property type="entry name" value="GST_CTER"/>
    <property type="match status" value="1"/>
</dbReference>
<dbReference type="PANTHER" id="PTHR44750:SF1">
    <property type="entry name" value="GLUTATHIONE S-TRANSFERASE T1-RELATED"/>
    <property type="match status" value="1"/>
</dbReference>
<dbReference type="SFLD" id="SFLDG00358">
    <property type="entry name" value="Main_(cytGST)"/>
    <property type="match status" value="1"/>
</dbReference>
<evidence type="ECO:0000313" key="4">
    <source>
        <dbReference type="Proteomes" id="UP000239757"/>
    </source>
</evidence>
<dbReference type="PROSITE" id="PS50404">
    <property type="entry name" value="GST_NTER"/>
    <property type="match status" value="2"/>
</dbReference>
<dbReference type="InterPro" id="IPR036249">
    <property type="entry name" value="Thioredoxin-like_sf"/>
</dbReference>
<dbReference type="InterPro" id="IPR010987">
    <property type="entry name" value="Glutathione-S-Trfase_C-like"/>
</dbReference>
<proteinExistence type="predicted"/>
<dbReference type="InterPro" id="IPR040079">
    <property type="entry name" value="Glutathione_S-Trfase"/>
</dbReference>
<protein>
    <recommendedName>
        <fullName evidence="5">GST N-terminal domain-containing protein</fullName>
    </recommendedName>
</protein>
<accession>A0A2P5VXS6</accession>
<evidence type="ECO:0008006" key="5">
    <source>
        <dbReference type="Google" id="ProtNLM"/>
    </source>
</evidence>
<name>A0A2P5VXS6_GOSBA</name>
<dbReference type="SUPFAM" id="SSF52833">
    <property type="entry name" value="Thioredoxin-like"/>
    <property type="match status" value="2"/>
</dbReference>
<evidence type="ECO:0000259" key="1">
    <source>
        <dbReference type="PROSITE" id="PS50404"/>
    </source>
</evidence>
<feature type="domain" description="GST N-terminal" evidence="1">
    <location>
        <begin position="122"/>
        <end position="180"/>
    </location>
</feature>
<sequence length="328" mass="37424">MPDRMSQPSRAVIFFCKVNGIEYEEIKVHIPKGQHLTPEFEAINLMQKLPAIADGRFKLFESHAIHIYLAYAFPGVATIGEFTKESSQAISNRICFRVSKCRKPETEMLMRLDQLRDTIMVNGIDYEEIKVHISKGQHLTPEFAEINPMKQLPAIADGRFKLFESHAILIYLACAFPGVADHWYPADVFKRSKIHSVLDWHHSNLRRGAAPYVFNTTIAPILGRPLNPQVAAEAEIILSSSLSKLESFWLKGNGRFLLGGNQPSIADLSLVCELMQLEFWMRRIALGYWVRTRKCSNGLRTQEMPQVLTLMKYIESSCWPKKDNNISD</sequence>
<evidence type="ECO:0000313" key="3">
    <source>
        <dbReference type="EMBL" id="PPR83624.1"/>
    </source>
</evidence>
<dbReference type="AlphaFoldDB" id="A0A2P5VXS6"/>
<feature type="domain" description="GST N-terminal" evidence="1">
    <location>
        <begin position="1"/>
        <end position="77"/>
    </location>
</feature>
<dbReference type="Gene3D" id="1.20.1050.10">
    <property type="match status" value="1"/>
</dbReference>
<dbReference type="InterPro" id="IPR036282">
    <property type="entry name" value="Glutathione-S-Trfase_C_sf"/>
</dbReference>
<dbReference type="EMBL" id="KZ670255">
    <property type="protein sequence ID" value="PPR83624.1"/>
    <property type="molecule type" value="Genomic_DNA"/>
</dbReference>
<dbReference type="Gene3D" id="3.40.30.10">
    <property type="entry name" value="Glutaredoxin"/>
    <property type="match status" value="2"/>
</dbReference>
<feature type="domain" description="GST C-terminal" evidence="2">
    <location>
        <begin position="187"/>
        <end position="328"/>
    </location>
</feature>
<dbReference type="InterPro" id="IPR043377">
    <property type="entry name" value="GSTT1/2/3"/>
</dbReference>
<evidence type="ECO:0000259" key="2">
    <source>
        <dbReference type="PROSITE" id="PS50405"/>
    </source>
</evidence>
<organism evidence="3 4">
    <name type="scientific">Gossypium barbadense</name>
    <name type="common">Sea Island cotton</name>
    <name type="synonym">Hibiscus barbadensis</name>
    <dbReference type="NCBI Taxonomy" id="3634"/>
    <lineage>
        <taxon>Eukaryota</taxon>
        <taxon>Viridiplantae</taxon>
        <taxon>Streptophyta</taxon>
        <taxon>Embryophyta</taxon>
        <taxon>Tracheophyta</taxon>
        <taxon>Spermatophyta</taxon>
        <taxon>Magnoliopsida</taxon>
        <taxon>eudicotyledons</taxon>
        <taxon>Gunneridae</taxon>
        <taxon>Pentapetalae</taxon>
        <taxon>rosids</taxon>
        <taxon>malvids</taxon>
        <taxon>Malvales</taxon>
        <taxon>Malvaceae</taxon>
        <taxon>Malvoideae</taxon>
        <taxon>Gossypium</taxon>
    </lineage>
</organism>
<reference evidence="3 4" key="1">
    <citation type="submission" date="2015-01" db="EMBL/GenBank/DDBJ databases">
        <title>Genome of allotetraploid Gossypium barbadense reveals genomic plasticity and fiber elongation in cotton evolution.</title>
        <authorList>
            <person name="Chen X."/>
            <person name="Liu X."/>
            <person name="Zhao B."/>
            <person name="Zheng H."/>
            <person name="Hu Y."/>
            <person name="Lu G."/>
            <person name="Yang C."/>
            <person name="Chen J."/>
            <person name="Shan C."/>
            <person name="Zhang L."/>
            <person name="Zhou Y."/>
            <person name="Wang L."/>
            <person name="Guo W."/>
            <person name="Bai Y."/>
            <person name="Ruan J."/>
            <person name="Shangguan X."/>
            <person name="Mao Y."/>
            <person name="Jiang J."/>
            <person name="Zhu Y."/>
            <person name="Lei J."/>
            <person name="Kang H."/>
            <person name="Chen S."/>
            <person name="He X."/>
            <person name="Wang R."/>
            <person name="Wang Y."/>
            <person name="Chen J."/>
            <person name="Wang L."/>
            <person name="Yu S."/>
            <person name="Wang B."/>
            <person name="Wei J."/>
            <person name="Song S."/>
            <person name="Lu X."/>
            <person name="Gao Z."/>
            <person name="Gu W."/>
            <person name="Deng X."/>
            <person name="Ma D."/>
            <person name="Wang S."/>
            <person name="Liang W."/>
            <person name="Fang L."/>
            <person name="Cai C."/>
            <person name="Zhu X."/>
            <person name="Zhou B."/>
            <person name="Zhang Y."/>
            <person name="Chen Z."/>
            <person name="Xu S."/>
            <person name="Zhu R."/>
            <person name="Wang S."/>
            <person name="Zhang T."/>
            <person name="Zhao G."/>
        </authorList>
    </citation>
    <scope>NUCLEOTIDE SEQUENCE [LARGE SCALE GENOMIC DNA]</scope>
    <source>
        <strain evidence="4">cv. Xinhai21</strain>
        <tissue evidence="3">Leaf</tissue>
    </source>
</reference>
<dbReference type="Proteomes" id="UP000239757">
    <property type="component" value="Unassembled WGS sequence"/>
</dbReference>
<dbReference type="PANTHER" id="PTHR44750">
    <property type="entry name" value="GLUTATHIONE S-TRANSFERASE T1-RELATED"/>
    <property type="match status" value="1"/>
</dbReference>
<gene>
    <name evidence="3" type="ORF">GOBAR_AA37085</name>
</gene>
<dbReference type="OrthoDB" id="422574at2759"/>
<dbReference type="Pfam" id="PF02798">
    <property type="entry name" value="GST_N"/>
    <property type="match status" value="2"/>
</dbReference>
<dbReference type="SFLD" id="SFLDS00019">
    <property type="entry name" value="Glutathione_Transferase_(cytos"/>
    <property type="match status" value="1"/>
</dbReference>
<dbReference type="InterPro" id="IPR004045">
    <property type="entry name" value="Glutathione_S-Trfase_N"/>
</dbReference>
<dbReference type="SUPFAM" id="SSF47616">
    <property type="entry name" value="GST C-terminal domain-like"/>
    <property type="match status" value="1"/>
</dbReference>